<name>A0A9D1LSY7_9FIRM</name>
<dbReference type="SUPFAM" id="SSF51658">
    <property type="entry name" value="Xylose isomerase-like"/>
    <property type="match status" value="1"/>
</dbReference>
<dbReference type="InterPro" id="IPR013022">
    <property type="entry name" value="Xyl_isomerase-like_TIM-brl"/>
</dbReference>
<accession>A0A9D1LSY7</accession>
<sequence>MRIGLQISSLKKYIQTRDDTAETFRRVRELGYQDVQLQWTGPDVDSDFLAELLRAHGMRCWGTQDYYDVVMARLDYEIAAAGKYNARYICVSGVPERFMSPDGLKAMAAELRATRDRLAEHGLILTFHPRYHEYVPMDGSTPTERLLELVPDMQLTLDAYHTEVCHLDTPALMRRYAGRVDLVHIKDAQALDPRAPLTPVGAGAINYLPVLRACEGAGVKVVLAEQESWQCDAFCCMAQSLGYLRGALDALGVAYD</sequence>
<reference evidence="2" key="1">
    <citation type="submission" date="2020-10" db="EMBL/GenBank/DDBJ databases">
        <authorList>
            <person name="Gilroy R."/>
        </authorList>
    </citation>
    <scope>NUCLEOTIDE SEQUENCE</scope>
    <source>
        <strain evidence="2">ChiSxjej2B14-8506</strain>
    </source>
</reference>
<dbReference type="Proteomes" id="UP000824123">
    <property type="component" value="Unassembled WGS sequence"/>
</dbReference>
<dbReference type="PANTHER" id="PTHR12110:SF41">
    <property type="entry name" value="INOSOSE DEHYDRATASE"/>
    <property type="match status" value="1"/>
</dbReference>
<protein>
    <submittedName>
        <fullName evidence="2">Sugar phosphate isomerase/epimerase</fullName>
    </submittedName>
</protein>
<dbReference type="InterPro" id="IPR050312">
    <property type="entry name" value="IolE/XylAMocC-like"/>
</dbReference>
<reference evidence="2" key="2">
    <citation type="journal article" date="2021" name="PeerJ">
        <title>Extensive microbial diversity within the chicken gut microbiome revealed by metagenomics and culture.</title>
        <authorList>
            <person name="Gilroy R."/>
            <person name="Ravi A."/>
            <person name="Getino M."/>
            <person name="Pursley I."/>
            <person name="Horton D.L."/>
            <person name="Alikhan N.F."/>
            <person name="Baker D."/>
            <person name="Gharbi K."/>
            <person name="Hall N."/>
            <person name="Watson M."/>
            <person name="Adriaenssens E.M."/>
            <person name="Foster-Nyarko E."/>
            <person name="Jarju S."/>
            <person name="Secka A."/>
            <person name="Antonio M."/>
            <person name="Oren A."/>
            <person name="Chaudhuri R.R."/>
            <person name="La Ragione R."/>
            <person name="Hildebrand F."/>
            <person name="Pallen M.J."/>
        </authorList>
    </citation>
    <scope>NUCLEOTIDE SEQUENCE</scope>
    <source>
        <strain evidence="2">ChiSxjej2B14-8506</strain>
    </source>
</reference>
<evidence type="ECO:0000259" key="1">
    <source>
        <dbReference type="Pfam" id="PF01261"/>
    </source>
</evidence>
<comment type="caution">
    <text evidence="2">The sequence shown here is derived from an EMBL/GenBank/DDBJ whole genome shotgun (WGS) entry which is preliminary data.</text>
</comment>
<evidence type="ECO:0000313" key="2">
    <source>
        <dbReference type="EMBL" id="HIU47312.1"/>
    </source>
</evidence>
<organism evidence="2 3">
    <name type="scientific">Candidatus Fimadaptatus faecigallinarum</name>
    <dbReference type="NCBI Taxonomy" id="2840814"/>
    <lineage>
        <taxon>Bacteria</taxon>
        <taxon>Bacillati</taxon>
        <taxon>Bacillota</taxon>
        <taxon>Clostridia</taxon>
        <taxon>Eubacteriales</taxon>
        <taxon>Candidatus Fimadaptatus</taxon>
    </lineage>
</organism>
<dbReference type="EMBL" id="DVNK01000052">
    <property type="protein sequence ID" value="HIU47312.1"/>
    <property type="molecule type" value="Genomic_DNA"/>
</dbReference>
<evidence type="ECO:0000313" key="3">
    <source>
        <dbReference type="Proteomes" id="UP000824123"/>
    </source>
</evidence>
<dbReference type="PANTHER" id="PTHR12110">
    <property type="entry name" value="HYDROXYPYRUVATE ISOMERASE"/>
    <property type="match status" value="1"/>
</dbReference>
<keyword evidence="2" id="KW-0413">Isomerase</keyword>
<proteinExistence type="predicted"/>
<dbReference type="AlphaFoldDB" id="A0A9D1LSY7"/>
<feature type="domain" description="Xylose isomerase-like TIM barrel" evidence="1">
    <location>
        <begin position="24"/>
        <end position="218"/>
    </location>
</feature>
<dbReference type="GO" id="GO:0016853">
    <property type="term" value="F:isomerase activity"/>
    <property type="evidence" value="ECO:0007669"/>
    <property type="project" value="UniProtKB-KW"/>
</dbReference>
<dbReference type="Gene3D" id="3.20.20.150">
    <property type="entry name" value="Divalent-metal-dependent TIM barrel enzymes"/>
    <property type="match status" value="1"/>
</dbReference>
<dbReference type="Pfam" id="PF01261">
    <property type="entry name" value="AP_endonuc_2"/>
    <property type="match status" value="1"/>
</dbReference>
<gene>
    <name evidence="2" type="ORF">IAC59_08680</name>
</gene>
<dbReference type="InterPro" id="IPR036237">
    <property type="entry name" value="Xyl_isomerase-like_sf"/>
</dbReference>